<gene>
    <name evidence="1" type="ORF">ElyMa_002963500</name>
</gene>
<name>A0AAV4I8F4_9GAST</name>
<comment type="caution">
    <text evidence="1">The sequence shown here is derived from an EMBL/GenBank/DDBJ whole genome shotgun (WGS) entry which is preliminary data.</text>
</comment>
<organism evidence="1 2">
    <name type="scientific">Elysia marginata</name>
    <dbReference type="NCBI Taxonomy" id="1093978"/>
    <lineage>
        <taxon>Eukaryota</taxon>
        <taxon>Metazoa</taxon>
        <taxon>Spiralia</taxon>
        <taxon>Lophotrochozoa</taxon>
        <taxon>Mollusca</taxon>
        <taxon>Gastropoda</taxon>
        <taxon>Heterobranchia</taxon>
        <taxon>Euthyneura</taxon>
        <taxon>Panpulmonata</taxon>
        <taxon>Sacoglossa</taxon>
        <taxon>Placobranchoidea</taxon>
        <taxon>Plakobranchidae</taxon>
        <taxon>Elysia</taxon>
    </lineage>
</organism>
<dbReference type="EMBL" id="BMAT01006106">
    <property type="protein sequence ID" value="GFS06360.1"/>
    <property type="molecule type" value="Genomic_DNA"/>
</dbReference>
<sequence>MDLSSGSRVVLDQKNKLSELCARPQQPHVTFTSRPQAAATHHHVYFRAHCDDRSQKLGVSLLLQSSNARVGTAVTRDETGKGMASPFYQRLPLSIELNLNTTIVGKFM</sequence>
<dbReference type="Proteomes" id="UP000762676">
    <property type="component" value="Unassembled WGS sequence"/>
</dbReference>
<proteinExistence type="predicted"/>
<reference evidence="1 2" key="1">
    <citation type="journal article" date="2021" name="Elife">
        <title>Chloroplast acquisition without the gene transfer in kleptoplastic sea slugs, Plakobranchus ocellatus.</title>
        <authorList>
            <person name="Maeda T."/>
            <person name="Takahashi S."/>
            <person name="Yoshida T."/>
            <person name="Shimamura S."/>
            <person name="Takaki Y."/>
            <person name="Nagai Y."/>
            <person name="Toyoda A."/>
            <person name="Suzuki Y."/>
            <person name="Arimoto A."/>
            <person name="Ishii H."/>
            <person name="Satoh N."/>
            <person name="Nishiyama T."/>
            <person name="Hasebe M."/>
            <person name="Maruyama T."/>
            <person name="Minagawa J."/>
            <person name="Obokata J."/>
            <person name="Shigenobu S."/>
        </authorList>
    </citation>
    <scope>NUCLEOTIDE SEQUENCE [LARGE SCALE GENOMIC DNA]</scope>
</reference>
<evidence type="ECO:0000313" key="2">
    <source>
        <dbReference type="Proteomes" id="UP000762676"/>
    </source>
</evidence>
<keyword evidence="2" id="KW-1185">Reference proteome</keyword>
<evidence type="ECO:0000313" key="1">
    <source>
        <dbReference type="EMBL" id="GFS06360.1"/>
    </source>
</evidence>
<protein>
    <submittedName>
        <fullName evidence="1">Uncharacterized protein</fullName>
    </submittedName>
</protein>
<accession>A0AAV4I8F4</accession>
<dbReference type="AlphaFoldDB" id="A0AAV4I8F4"/>